<evidence type="ECO:0008006" key="4">
    <source>
        <dbReference type="Google" id="ProtNLM"/>
    </source>
</evidence>
<protein>
    <recommendedName>
        <fullName evidence="4">Secreted protein</fullName>
    </recommendedName>
</protein>
<evidence type="ECO:0000313" key="2">
    <source>
        <dbReference type="EMBL" id="KAH7139198.1"/>
    </source>
</evidence>
<keyword evidence="3" id="KW-1185">Reference proteome</keyword>
<sequence>MLCTMHTTIQHYSVLLLITAALCCYRPCTRWACIYWGPVIFSARRKKECFGGCAALRAHGSTCNLLLTVSDCP</sequence>
<reference evidence="2" key="1">
    <citation type="journal article" date="2021" name="Nat. Commun.">
        <title>Genetic determinants of endophytism in the Arabidopsis root mycobiome.</title>
        <authorList>
            <person name="Mesny F."/>
            <person name="Miyauchi S."/>
            <person name="Thiergart T."/>
            <person name="Pickel B."/>
            <person name="Atanasova L."/>
            <person name="Karlsson M."/>
            <person name="Huettel B."/>
            <person name="Barry K.W."/>
            <person name="Haridas S."/>
            <person name="Chen C."/>
            <person name="Bauer D."/>
            <person name="Andreopoulos W."/>
            <person name="Pangilinan J."/>
            <person name="LaButti K."/>
            <person name="Riley R."/>
            <person name="Lipzen A."/>
            <person name="Clum A."/>
            <person name="Drula E."/>
            <person name="Henrissat B."/>
            <person name="Kohler A."/>
            <person name="Grigoriev I.V."/>
            <person name="Martin F.M."/>
            <person name="Hacquard S."/>
        </authorList>
    </citation>
    <scope>NUCLEOTIDE SEQUENCE</scope>
    <source>
        <strain evidence="2">MPI-CAGE-CH-0243</strain>
    </source>
</reference>
<keyword evidence="1" id="KW-0732">Signal</keyword>
<gene>
    <name evidence="2" type="ORF">B0J11DRAFT_516288</name>
</gene>
<accession>A0A9P9EK85</accession>
<comment type="caution">
    <text evidence="2">The sequence shown here is derived from an EMBL/GenBank/DDBJ whole genome shotgun (WGS) entry which is preliminary data.</text>
</comment>
<feature type="signal peptide" evidence="1">
    <location>
        <begin position="1"/>
        <end position="31"/>
    </location>
</feature>
<evidence type="ECO:0000313" key="3">
    <source>
        <dbReference type="Proteomes" id="UP000700596"/>
    </source>
</evidence>
<name>A0A9P9EK85_9PLEO</name>
<dbReference type="EMBL" id="JAGMWT010000001">
    <property type="protein sequence ID" value="KAH7139198.1"/>
    <property type="molecule type" value="Genomic_DNA"/>
</dbReference>
<feature type="chain" id="PRO_5040362736" description="Secreted protein" evidence="1">
    <location>
        <begin position="32"/>
        <end position="73"/>
    </location>
</feature>
<dbReference type="Proteomes" id="UP000700596">
    <property type="component" value="Unassembled WGS sequence"/>
</dbReference>
<proteinExistence type="predicted"/>
<organism evidence="2 3">
    <name type="scientific">Dendryphion nanum</name>
    <dbReference type="NCBI Taxonomy" id="256645"/>
    <lineage>
        <taxon>Eukaryota</taxon>
        <taxon>Fungi</taxon>
        <taxon>Dikarya</taxon>
        <taxon>Ascomycota</taxon>
        <taxon>Pezizomycotina</taxon>
        <taxon>Dothideomycetes</taxon>
        <taxon>Pleosporomycetidae</taxon>
        <taxon>Pleosporales</taxon>
        <taxon>Torulaceae</taxon>
        <taxon>Dendryphion</taxon>
    </lineage>
</organism>
<dbReference type="AlphaFoldDB" id="A0A9P9EK85"/>
<evidence type="ECO:0000256" key="1">
    <source>
        <dbReference type="SAM" id="SignalP"/>
    </source>
</evidence>